<evidence type="ECO:0000256" key="1">
    <source>
        <dbReference type="SAM" id="Phobius"/>
    </source>
</evidence>
<feature type="transmembrane region" description="Helical" evidence="1">
    <location>
        <begin position="88"/>
        <end position="113"/>
    </location>
</feature>
<protein>
    <submittedName>
        <fullName evidence="2">Uncharacterized protein</fullName>
    </submittedName>
</protein>
<evidence type="ECO:0000313" key="2">
    <source>
        <dbReference type="EMBL" id="TDX53252.1"/>
    </source>
</evidence>
<dbReference type="EMBL" id="SOEG01000003">
    <property type="protein sequence ID" value="TDX53252.1"/>
    <property type="molecule type" value="Genomic_DNA"/>
</dbReference>
<dbReference type="AlphaFoldDB" id="A0A4R8H117"/>
<evidence type="ECO:0000313" key="3">
    <source>
        <dbReference type="Proteomes" id="UP000295832"/>
    </source>
</evidence>
<keyword evidence="1" id="KW-0472">Membrane</keyword>
<keyword evidence="1" id="KW-1133">Transmembrane helix</keyword>
<sequence>MFMKLIENILLNNTNQTLQQQETRLSGVTFADTLGVITTALGFIADILAYGDLLKEEDDEGPVLPPFSKNIDQEGYPDQEEESSNQSFLAISIFFTIVIIVVIIVLFILIYILSTSLYSPKDESEAGEDYLDSDNVLYTDFD</sequence>
<proteinExistence type="predicted"/>
<accession>A0A4R8H117</accession>
<name>A0A4R8H117_9FIRM</name>
<comment type="caution">
    <text evidence="2">The sequence shown here is derived from an EMBL/GenBank/DDBJ whole genome shotgun (WGS) entry which is preliminary data.</text>
</comment>
<dbReference type="RefSeq" id="WP_134114901.1">
    <property type="nucleotide sequence ID" value="NZ_SOEG01000003.1"/>
</dbReference>
<dbReference type="Proteomes" id="UP000295832">
    <property type="component" value="Unassembled WGS sequence"/>
</dbReference>
<organism evidence="2 3">
    <name type="scientific">Orenia marismortui</name>
    <dbReference type="NCBI Taxonomy" id="46469"/>
    <lineage>
        <taxon>Bacteria</taxon>
        <taxon>Bacillati</taxon>
        <taxon>Bacillota</taxon>
        <taxon>Clostridia</taxon>
        <taxon>Halanaerobiales</taxon>
        <taxon>Halobacteroidaceae</taxon>
        <taxon>Orenia</taxon>
    </lineage>
</organism>
<dbReference type="STRING" id="926561.GCA_000379025_01774"/>
<keyword evidence="3" id="KW-1185">Reference proteome</keyword>
<gene>
    <name evidence="2" type="ORF">C7959_103104</name>
</gene>
<reference evidence="2 3" key="1">
    <citation type="submission" date="2019-03" db="EMBL/GenBank/DDBJ databases">
        <title>Subsurface microbial communities from deep shales in Ohio and West Virginia, USA.</title>
        <authorList>
            <person name="Wrighton K."/>
        </authorList>
    </citation>
    <scope>NUCLEOTIDE SEQUENCE [LARGE SCALE GENOMIC DNA]</scope>
    <source>
        <strain evidence="2 3">MSL 6dP</strain>
    </source>
</reference>
<keyword evidence="1" id="KW-0812">Transmembrane</keyword>